<keyword evidence="1" id="KW-1133">Transmembrane helix</keyword>
<dbReference type="InterPro" id="IPR045708">
    <property type="entry name" value="DUF6064"/>
</dbReference>
<evidence type="ECO:0000313" key="3">
    <source>
        <dbReference type="Proteomes" id="UP001225596"/>
    </source>
</evidence>
<reference evidence="2 3" key="1">
    <citation type="submission" date="2023-08" db="EMBL/GenBank/DDBJ databases">
        <title>Oxalobacteraceae gen .nov., isolated from river sludge outside the plant.</title>
        <authorList>
            <person name="Zhao S.Y."/>
        </authorList>
    </citation>
    <scope>NUCLEOTIDE SEQUENCE [LARGE SCALE GENOMIC DNA]</scope>
    <source>
        <strain evidence="2 3">R-40</strain>
    </source>
</reference>
<evidence type="ECO:0000313" key="2">
    <source>
        <dbReference type="EMBL" id="MDQ9170866.1"/>
    </source>
</evidence>
<proteinExistence type="predicted"/>
<feature type="transmembrane region" description="Helical" evidence="1">
    <location>
        <begin position="167"/>
        <end position="185"/>
    </location>
</feature>
<feature type="transmembrane region" description="Helical" evidence="1">
    <location>
        <begin position="140"/>
        <end position="160"/>
    </location>
</feature>
<feature type="transmembrane region" description="Helical" evidence="1">
    <location>
        <begin position="76"/>
        <end position="97"/>
    </location>
</feature>
<organism evidence="2 3">
    <name type="scientific">Keguizhuia sedimenti</name>
    <dbReference type="NCBI Taxonomy" id="3064264"/>
    <lineage>
        <taxon>Bacteria</taxon>
        <taxon>Pseudomonadati</taxon>
        <taxon>Pseudomonadota</taxon>
        <taxon>Betaproteobacteria</taxon>
        <taxon>Burkholderiales</taxon>
        <taxon>Oxalobacteraceae</taxon>
        <taxon>Keguizhuia</taxon>
    </lineage>
</organism>
<feature type="transmembrane region" description="Helical" evidence="1">
    <location>
        <begin position="48"/>
        <end position="70"/>
    </location>
</feature>
<accession>A0ABU1BR14</accession>
<protein>
    <submittedName>
        <fullName evidence="2">DUF6064 family protein</fullName>
    </submittedName>
</protein>
<keyword evidence="1" id="KW-0812">Transmembrane</keyword>
<dbReference type="RefSeq" id="WP_338436800.1">
    <property type="nucleotide sequence ID" value="NZ_JAUYVH010000005.1"/>
</dbReference>
<evidence type="ECO:0000256" key="1">
    <source>
        <dbReference type="SAM" id="Phobius"/>
    </source>
</evidence>
<gene>
    <name evidence="2" type="ORF">Q8A64_10635</name>
</gene>
<dbReference type="Proteomes" id="UP001225596">
    <property type="component" value="Unassembled WGS sequence"/>
</dbReference>
<feature type="transmembrane region" description="Helical" evidence="1">
    <location>
        <begin position="20"/>
        <end position="41"/>
    </location>
</feature>
<name>A0ABU1BR14_9BURK</name>
<keyword evidence="3" id="KW-1185">Reference proteome</keyword>
<feature type="transmembrane region" description="Helical" evidence="1">
    <location>
        <begin position="109"/>
        <end position="128"/>
    </location>
</feature>
<comment type="caution">
    <text evidence="2">The sequence shown here is derived from an EMBL/GenBank/DDBJ whole genome shotgun (WGS) entry which is preliminary data.</text>
</comment>
<dbReference type="EMBL" id="JAUYVH010000005">
    <property type="protein sequence ID" value="MDQ9170866.1"/>
    <property type="molecule type" value="Genomic_DNA"/>
</dbReference>
<keyword evidence="1" id="KW-0472">Membrane</keyword>
<sequence>MQLPFTADEFFEVFRQYNESVWPAQIVLIALAIAAVSLVAFPRRWSGIGISAILSLLWIWPGLFYHLAFFASINPVAYAFSAVSVAGACAFIWHDIAKRRLEFRFSRSMRSLAGIALIAFSLVAYPVWATYAGHRYPGMPTFGLPCPTTIFTLGMLALLVKPYPRMLLLAPVLWCFIGAQAAFLLGVPQDLSLILAGIVGIALAVRSRPSALGPEVLR</sequence>
<dbReference type="Pfam" id="PF19540">
    <property type="entry name" value="DUF6064"/>
    <property type="match status" value="1"/>
</dbReference>